<dbReference type="EMBL" id="BCSZ01000035">
    <property type="protein sequence ID" value="GAT03818.1"/>
    <property type="molecule type" value="Genomic_DNA"/>
</dbReference>
<accession>A0A117IF95</accession>
<reference evidence="2" key="2">
    <citation type="submission" date="2016-02" db="EMBL/GenBank/DDBJ databases">
        <title>Draft genome sequence of five rapidly growing Mycobacterium species.</title>
        <authorList>
            <person name="Katahira K."/>
            <person name="Gotou Y."/>
            <person name="Iida K."/>
            <person name="Ogura Y."/>
            <person name="Hayashi T."/>
        </authorList>
    </citation>
    <scope>NUCLEOTIDE SEQUENCE [LARGE SCALE GENOMIC DNA]</scope>
    <source>
        <strain evidence="2">JCM6368</strain>
    </source>
</reference>
<protein>
    <submittedName>
        <fullName evidence="1">Alpha/beta hydrolase fold</fullName>
    </submittedName>
</protein>
<dbReference type="AlphaFoldDB" id="A0A117IF95"/>
<keyword evidence="1" id="KW-0378">Hydrolase</keyword>
<evidence type="ECO:0000313" key="1">
    <source>
        <dbReference type="EMBL" id="GAT03818.1"/>
    </source>
</evidence>
<proteinExistence type="predicted"/>
<comment type="caution">
    <text evidence="1">The sequence shown here is derived from an EMBL/GenBank/DDBJ whole genome shotgun (WGS) entry which is preliminary data.</text>
</comment>
<dbReference type="GO" id="GO:0016787">
    <property type="term" value="F:hydrolase activity"/>
    <property type="evidence" value="ECO:0007669"/>
    <property type="project" value="UniProtKB-KW"/>
</dbReference>
<name>A0A117IF95_MYCFO</name>
<organism evidence="1 2">
    <name type="scientific">Mycolicibacterium fortuitum subsp. acetamidolyticum</name>
    <dbReference type="NCBI Taxonomy" id="144550"/>
    <lineage>
        <taxon>Bacteria</taxon>
        <taxon>Bacillati</taxon>
        <taxon>Actinomycetota</taxon>
        <taxon>Actinomycetes</taxon>
        <taxon>Mycobacteriales</taxon>
        <taxon>Mycobacteriaceae</taxon>
        <taxon>Mycolicibacterium</taxon>
    </lineage>
</organism>
<reference evidence="1 2" key="1">
    <citation type="journal article" date="2016" name="Genome Announc.">
        <title>Draft Genome Sequences of Five Rapidly Growing Mycobacterium Species, M. thermoresistibile, M. fortuitum subsp. acetamidolyticum, M. canariasense, M. brisbanense, and M. novocastrense.</title>
        <authorList>
            <person name="Katahira K."/>
            <person name="Ogura Y."/>
            <person name="Gotoh Y."/>
            <person name="Hayashi T."/>
        </authorList>
    </citation>
    <scope>NUCLEOTIDE SEQUENCE [LARGE SCALE GENOMIC DNA]</scope>
    <source>
        <strain evidence="1 2">JCM6368</strain>
    </source>
</reference>
<sequence length="79" mass="8654">MLPGRVKAWDQSPRLRVFLDGARQIKFGAVTFRPSDGKRTQCTCDLYASGYSAAGRYPYFGSAAELSDFANVATGQMQP</sequence>
<gene>
    <name evidence="1" type="ORF">RMCFA_3930</name>
</gene>
<evidence type="ECO:0000313" key="2">
    <source>
        <dbReference type="Proteomes" id="UP000069705"/>
    </source>
</evidence>
<dbReference type="Proteomes" id="UP000069705">
    <property type="component" value="Unassembled WGS sequence"/>
</dbReference>